<dbReference type="Gramene" id="rna47558">
    <property type="protein sequence ID" value="RHN41256.1"/>
    <property type="gene ID" value="gene47558"/>
</dbReference>
<dbReference type="Gene3D" id="3.40.50.1110">
    <property type="entry name" value="SGNH hydrolase"/>
    <property type="match status" value="1"/>
</dbReference>
<reference evidence="1" key="1">
    <citation type="journal article" date="2018" name="Nat. Plants">
        <title>Whole-genome landscape of Medicago truncatula symbiotic genes.</title>
        <authorList>
            <person name="Pecrix Y."/>
            <person name="Gamas P."/>
            <person name="Carrere S."/>
        </authorList>
    </citation>
    <scope>NUCLEOTIDE SEQUENCE</scope>
    <source>
        <tissue evidence="1">Leaves</tissue>
    </source>
</reference>
<evidence type="ECO:0000313" key="1">
    <source>
        <dbReference type="EMBL" id="RHN41256.1"/>
    </source>
</evidence>
<protein>
    <submittedName>
        <fullName evidence="1">Putative 1,4-dihydroxy-2-naphthoyl-CoA synthase</fullName>
        <ecNumber evidence="1">4.1.3.36</ecNumber>
    </submittedName>
</protein>
<gene>
    <name evidence="1" type="ORF">MtrunA17_Chr8g0364141</name>
</gene>
<dbReference type="EMBL" id="PSQE01000008">
    <property type="protein sequence ID" value="RHN41256.1"/>
    <property type="molecule type" value="Genomic_DNA"/>
</dbReference>
<dbReference type="PANTHER" id="PTHR43113:SF1">
    <property type="entry name" value="1,4-DIHYDROXY-2-NAPHTHOYL-COA SYNTHASE, PEROXISOMAL"/>
    <property type="match status" value="1"/>
</dbReference>
<name>A0A396GJG2_MEDTR</name>
<dbReference type="InterPro" id="IPR014748">
    <property type="entry name" value="Enoyl-CoA_hydra_C"/>
</dbReference>
<sequence>MLFWMVDNIVVPLENLEKETIKWCRDILRNSPTTIRVLKAAINAVDDGHAELQVYHYSCTIAVFQSPIITPIPTMKSLFRFGFESASVACCATGMFEIGYACSRGSMFSCSDASKFFFWDSFHPIEKTNNIVAKFYSVLLDACDCKNLLQCYK</sequence>
<dbReference type="Gene3D" id="1.10.12.10">
    <property type="entry name" value="Lyase 2-enoyl-coa Hydratase, Chain A, domain 2"/>
    <property type="match status" value="1"/>
</dbReference>
<dbReference type="GO" id="GO:0008935">
    <property type="term" value="F:1,4-dihydroxy-2-naphthoyl-CoA synthase activity"/>
    <property type="evidence" value="ECO:0007669"/>
    <property type="project" value="UniProtKB-EC"/>
</dbReference>
<organism evidence="1">
    <name type="scientific">Medicago truncatula</name>
    <name type="common">Barrel medic</name>
    <name type="synonym">Medicago tribuloides</name>
    <dbReference type="NCBI Taxonomy" id="3880"/>
    <lineage>
        <taxon>Eukaryota</taxon>
        <taxon>Viridiplantae</taxon>
        <taxon>Streptophyta</taxon>
        <taxon>Embryophyta</taxon>
        <taxon>Tracheophyta</taxon>
        <taxon>Spermatophyta</taxon>
        <taxon>Magnoliopsida</taxon>
        <taxon>eudicotyledons</taxon>
        <taxon>Gunneridae</taxon>
        <taxon>Pentapetalae</taxon>
        <taxon>rosids</taxon>
        <taxon>fabids</taxon>
        <taxon>Fabales</taxon>
        <taxon>Fabaceae</taxon>
        <taxon>Papilionoideae</taxon>
        <taxon>50 kb inversion clade</taxon>
        <taxon>NPAAA clade</taxon>
        <taxon>Hologalegina</taxon>
        <taxon>IRL clade</taxon>
        <taxon>Trifolieae</taxon>
        <taxon>Medicago</taxon>
    </lineage>
</organism>
<keyword evidence="1" id="KW-0456">Lyase</keyword>
<dbReference type="AlphaFoldDB" id="A0A396GJG2"/>
<dbReference type="SUPFAM" id="SSF52096">
    <property type="entry name" value="ClpP/crotonase"/>
    <property type="match status" value="1"/>
</dbReference>
<proteinExistence type="predicted"/>
<dbReference type="EC" id="4.1.3.36" evidence="1"/>
<comment type="caution">
    <text evidence="1">The sequence shown here is derived from an EMBL/GenBank/DDBJ whole genome shotgun (WGS) entry which is preliminary data.</text>
</comment>
<dbReference type="PANTHER" id="PTHR43113">
    <property type="entry name" value="NUCLEOSIDE-DIPHOSPHATE-SUGAR EPIMERASE"/>
    <property type="match status" value="1"/>
</dbReference>
<dbReference type="InterPro" id="IPR029045">
    <property type="entry name" value="ClpP/crotonase-like_dom_sf"/>
</dbReference>
<dbReference type="Proteomes" id="UP000265566">
    <property type="component" value="Chromosome 8"/>
</dbReference>
<accession>A0A396GJG2</accession>
<dbReference type="InterPro" id="IPR036514">
    <property type="entry name" value="SGNH_hydro_sf"/>
</dbReference>